<dbReference type="Proteomes" id="UP001209083">
    <property type="component" value="Chromosome"/>
</dbReference>
<reference evidence="5 6" key="1">
    <citation type="submission" date="2023-05" db="EMBL/GenBank/DDBJ databases">
        <title>Lithophilousrod everest ZFBP1038 complete genpme.</title>
        <authorList>
            <person name="Tian M."/>
        </authorList>
    </citation>
    <scope>NUCLEOTIDE SEQUENCE [LARGE SCALE GENOMIC DNA]</scope>
    <source>
        <strain evidence="5 6">ZFBP1038</strain>
    </source>
</reference>
<feature type="domain" description="M23ase beta-sheet core" evidence="3">
    <location>
        <begin position="127"/>
        <end position="219"/>
    </location>
</feature>
<dbReference type="Pfam" id="PF01551">
    <property type="entry name" value="Peptidase_M23"/>
    <property type="match status" value="1"/>
</dbReference>
<dbReference type="PANTHER" id="PTHR21666">
    <property type="entry name" value="PEPTIDASE-RELATED"/>
    <property type="match status" value="1"/>
</dbReference>
<evidence type="ECO:0000313" key="5">
    <source>
        <dbReference type="EMBL" id="WGW13086.1"/>
    </source>
</evidence>
<dbReference type="CDD" id="cd12797">
    <property type="entry name" value="M23_peptidase"/>
    <property type="match status" value="1"/>
</dbReference>
<keyword evidence="1" id="KW-0732">Signal</keyword>
<dbReference type="InterPro" id="IPR050570">
    <property type="entry name" value="Cell_wall_metabolism_enzyme"/>
</dbReference>
<dbReference type="SUPFAM" id="SSF55166">
    <property type="entry name" value="Hedgehog/DD-peptidase"/>
    <property type="match status" value="1"/>
</dbReference>
<feature type="region of interest" description="Disordered" evidence="2">
    <location>
        <begin position="231"/>
        <end position="257"/>
    </location>
</feature>
<dbReference type="InterPro" id="IPR016047">
    <property type="entry name" value="M23ase_b-sheet_dom"/>
</dbReference>
<dbReference type="Pfam" id="PF02557">
    <property type="entry name" value="VanY"/>
    <property type="match status" value="1"/>
</dbReference>
<dbReference type="Gene3D" id="2.70.70.10">
    <property type="entry name" value="Glucose Permease (Domain IIA)"/>
    <property type="match status" value="1"/>
</dbReference>
<name>A0ABY8QW95_9MICO</name>
<dbReference type="EMBL" id="CP090958">
    <property type="protein sequence ID" value="WGW13086.1"/>
    <property type="molecule type" value="Genomic_DNA"/>
</dbReference>
<gene>
    <name evidence="5" type="ORF">LWF01_04745</name>
</gene>
<dbReference type="InterPro" id="IPR011055">
    <property type="entry name" value="Dup_hybrid_motif"/>
</dbReference>
<evidence type="ECO:0000256" key="1">
    <source>
        <dbReference type="ARBA" id="ARBA00022729"/>
    </source>
</evidence>
<feature type="compositionally biased region" description="Basic and acidic residues" evidence="2">
    <location>
        <begin position="234"/>
        <end position="244"/>
    </location>
</feature>
<dbReference type="InterPro" id="IPR009045">
    <property type="entry name" value="Zn_M74/Hedgehog-like"/>
</dbReference>
<keyword evidence="6" id="KW-1185">Reference proteome</keyword>
<dbReference type="RefSeq" id="WP_349639896.1">
    <property type="nucleotide sequence ID" value="NZ_CP090958.1"/>
</dbReference>
<feature type="domain" description="D-alanyl-D-alanine carboxypeptidase-like core" evidence="4">
    <location>
        <begin position="276"/>
        <end position="384"/>
    </location>
</feature>
<evidence type="ECO:0000256" key="2">
    <source>
        <dbReference type="SAM" id="MobiDB-lite"/>
    </source>
</evidence>
<evidence type="ECO:0000313" key="6">
    <source>
        <dbReference type="Proteomes" id="UP001209083"/>
    </source>
</evidence>
<evidence type="ECO:0000259" key="3">
    <source>
        <dbReference type="Pfam" id="PF01551"/>
    </source>
</evidence>
<organism evidence="5 6">
    <name type="scientific">Saxibacter everestensis</name>
    <dbReference type="NCBI Taxonomy" id="2909229"/>
    <lineage>
        <taxon>Bacteria</taxon>
        <taxon>Bacillati</taxon>
        <taxon>Actinomycetota</taxon>
        <taxon>Actinomycetes</taxon>
        <taxon>Micrococcales</taxon>
        <taxon>Brevibacteriaceae</taxon>
        <taxon>Saxibacter</taxon>
    </lineage>
</organism>
<proteinExistence type="predicted"/>
<dbReference type="PANTHER" id="PTHR21666:SF289">
    <property type="entry name" value="L-ALA--D-GLU ENDOPEPTIDASE"/>
    <property type="match status" value="1"/>
</dbReference>
<dbReference type="InterPro" id="IPR003709">
    <property type="entry name" value="VanY-like_core_dom"/>
</dbReference>
<protein>
    <submittedName>
        <fullName evidence="5">Peptidoglycan DD-metalloendopeptidase family protein</fullName>
    </submittedName>
</protein>
<evidence type="ECO:0000259" key="4">
    <source>
        <dbReference type="Pfam" id="PF02557"/>
    </source>
</evidence>
<dbReference type="CDD" id="cd14814">
    <property type="entry name" value="Peptidase_M15"/>
    <property type="match status" value="1"/>
</dbReference>
<accession>A0ABY8QW95</accession>
<dbReference type="Gene3D" id="3.30.1380.10">
    <property type="match status" value="1"/>
</dbReference>
<sequence>MVLLLRRLSTFCLRSALQRSALQRSATAAPSAAGRRSATAAPSAAGRRCRGLLLVGFTLLIVIADAQLGCPVAASTRPVAAAAGAGSAAEVGMPSAQEAPERWEWPLFPVPEVLRAFDAPVQNWLPGHRGVDLSADPGQVVLAPAAGIVSFAGTVVDRPVVTLSVDGGTKISFEPVAARVKAGKRVEAGQVIGTIDAAESHCVGCLHWGVRKEGRYLDPMSFVMNTDSSILLPRQREPKPDPKPESGSGPMAWGGHRNGQIPKSALCPISHAPHQFLRCDAARSVAAMNAAFRSRFGVDLVITDAYRDLATQRLLKRTKPHLSATPGKSNHGWGLAIDFGGGINRFGSAQHVWMREHAGKYGWSHPAWARAGGSKPEAWHWEFRN</sequence>
<dbReference type="SUPFAM" id="SSF51261">
    <property type="entry name" value="Duplicated hybrid motif"/>
    <property type="match status" value="1"/>
</dbReference>